<keyword evidence="2" id="KW-0560">Oxidoreductase</keyword>
<dbReference type="InterPro" id="IPR002347">
    <property type="entry name" value="SDR_fam"/>
</dbReference>
<gene>
    <name evidence="3" type="ORF">B7G68_12460</name>
</gene>
<dbReference type="RefSeq" id="WP_013079540.1">
    <property type="nucleotide sequence ID" value="NZ_CP027850.1"/>
</dbReference>
<evidence type="ECO:0000256" key="1">
    <source>
        <dbReference type="ARBA" id="ARBA00006484"/>
    </source>
</evidence>
<evidence type="ECO:0000256" key="2">
    <source>
        <dbReference type="ARBA" id="ARBA00023002"/>
    </source>
</evidence>
<dbReference type="Pfam" id="PF13561">
    <property type="entry name" value="adh_short_C2"/>
    <property type="match status" value="1"/>
</dbReference>
<organism evidence="3 4">
    <name type="scientific">Caulobacter segnis</name>
    <dbReference type="NCBI Taxonomy" id="88688"/>
    <lineage>
        <taxon>Bacteria</taxon>
        <taxon>Pseudomonadati</taxon>
        <taxon>Pseudomonadota</taxon>
        <taxon>Alphaproteobacteria</taxon>
        <taxon>Caulobacterales</taxon>
        <taxon>Caulobacteraceae</taxon>
        <taxon>Caulobacter</taxon>
    </lineage>
</organism>
<keyword evidence="4" id="KW-1185">Reference proteome</keyword>
<comment type="similarity">
    <text evidence="1">Belongs to the short-chain dehydrogenases/reductases (SDR) family.</text>
</comment>
<dbReference type="Proteomes" id="UP000240527">
    <property type="component" value="Chromosome"/>
</dbReference>
<proteinExistence type="inferred from homology"/>
<reference evidence="3 4" key="1">
    <citation type="journal article" date="2015" name="Biotechnol. Bioeng.">
        <title>Genome sequence and phenotypic characterization of Caulobacter segnis.</title>
        <authorList>
            <person name="Patel S."/>
            <person name="Fletcher B."/>
            <person name="Scott D.C."/>
            <person name="Ely B."/>
        </authorList>
    </citation>
    <scope>NUCLEOTIDE SEQUENCE [LARGE SCALE GENOMIC DNA]</scope>
    <source>
        <strain evidence="3 4">TK0059</strain>
    </source>
</reference>
<name>A0ABN5IUC7_9CAUL</name>
<dbReference type="PRINTS" id="PR00081">
    <property type="entry name" value="GDHRDH"/>
</dbReference>
<dbReference type="Gene3D" id="3.40.50.720">
    <property type="entry name" value="NAD(P)-binding Rossmann-like Domain"/>
    <property type="match status" value="1"/>
</dbReference>
<accession>A0ABN5IUC7</accession>
<dbReference type="SUPFAM" id="SSF51735">
    <property type="entry name" value="NAD(P)-binding Rossmann-fold domains"/>
    <property type="match status" value="1"/>
</dbReference>
<dbReference type="PANTHER" id="PTHR43477:SF1">
    <property type="entry name" value="DIHYDROANTICAPSIN 7-DEHYDROGENASE"/>
    <property type="match status" value="1"/>
</dbReference>
<dbReference type="PANTHER" id="PTHR43477">
    <property type="entry name" value="DIHYDROANTICAPSIN 7-DEHYDROGENASE"/>
    <property type="match status" value="1"/>
</dbReference>
<sequence length="239" mass="24884">MEMNKQRMVVLGGTSGIGFAIARAAAEEGAAVVVASSSQTRVEAAVAALGASAKGSSIDLSNEAATRAFFEGLGEFDHLIYTAGEPLRLLGLDADLAEVRRFFELRYWGAFAAAKYGRKSIREGGSMVFTSGTAGARPLGPGWAAASSICGAIEGLTRALAVELKPLRVNCVAPGVVKTDLWAGMGDDARAAFYASEAARLPVGHPGDVEEIAQSYLYLTRQTYVTGQVLHVDGGGLLV</sequence>
<evidence type="ECO:0000313" key="3">
    <source>
        <dbReference type="EMBL" id="AVQ02585.1"/>
    </source>
</evidence>
<dbReference type="InterPro" id="IPR051122">
    <property type="entry name" value="SDR_DHRS6-like"/>
</dbReference>
<evidence type="ECO:0000313" key="4">
    <source>
        <dbReference type="Proteomes" id="UP000240527"/>
    </source>
</evidence>
<protein>
    <submittedName>
        <fullName evidence="3">Short-chain dehydrogenase</fullName>
    </submittedName>
</protein>
<dbReference type="EMBL" id="CP027850">
    <property type="protein sequence ID" value="AVQ02585.1"/>
    <property type="molecule type" value="Genomic_DNA"/>
</dbReference>
<dbReference type="InterPro" id="IPR036291">
    <property type="entry name" value="NAD(P)-bd_dom_sf"/>
</dbReference>